<dbReference type="NCBIfam" id="TIGR01726">
    <property type="entry name" value="HEQRo_perm_3TM"/>
    <property type="match status" value="1"/>
</dbReference>
<comment type="subunit">
    <text evidence="10">The complex is composed of two ATP-binding proteins (GltL), two transmembrane proteins (GltJ and GltK) and a solute-binding protein (GltI).</text>
</comment>
<accession>A0A810BLZ7</accession>
<organism evidence="14">
    <name type="scientific">Bradyrhizobium diazoefficiens</name>
    <dbReference type="NCBI Taxonomy" id="1355477"/>
    <lineage>
        <taxon>Bacteria</taxon>
        <taxon>Pseudomonadati</taxon>
        <taxon>Pseudomonadota</taxon>
        <taxon>Alphaproteobacteria</taxon>
        <taxon>Hyphomicrobiales</taxon>
        <taxon>Nitrobacteraceae</taxon>
        <taxon>Bradyrhizobium</taxon>
    </lineage>
</organism>
<evidence type="ECO:0000256" key="8">
    <source>
        <dbReference type="ARBA" id="ARBA00023136"/>
    </source>
</evidence>
<comment type="function">
    <text evidence="9">Part of the ABC transporter complex GltIJKL involved in glutamate and aspartate uptake. Probably responsible for the translocation of the substrate across the membrane.</text>
</comment>
<keyword evidence="7 12" id="KW-1133">Transmembrane helix</keyword>
<dbReference type="InterPro" id="IPR035906">
    <property type="entry name" value="MetI-like_sf"/>
</dbReference>
<reference evidence="14" key="1">
    <citation type="submission" date="2020-05" db="EMBL/GenBank/DDBJ databases">
        <title>Complete genome sequence of Bradyrhizobium diazoefficiens XF8 isolated from soybean nodule.</title>
        <authorList>
            <person name="Noda R."/>
            <person name="Kakizaki K."/>
            <person name="Minamisawa K."/>
        </authorList>
    </citation>
    <scope>NUCLEOTIDE SEQUENCE</scope>
    <source>
        <strain evidence="14">XF8</strain>
    </source>
</reference>
<dbReference type="InterPro" id="IPR043429">
    <property type="entry name" value="ArtM/GltK/GlnP/TcyL/YhdX-like"/>
</dbReference>
<dbReference type="AlphaFoldDB" id="A0A810BLZ7"/>
<keyword evidence="3 12" id="KW-0813">Transport</keyword>
<feature type="domain" description="ABC transmembrane type-1" evidence="13">
    <location>
        <begin position="21"/>
        <end position="209"/>
    </location>
</feature>
<evidence type="ECO:0000256" key="2">
    <source>
        <dbReference type="ARBA" id="ARBA00010072"/>
    </source>
</evidence>
<evidence type="ECO:0000256" key="9">
    <source>
        <dbReference type="ARBA" id="ARBA00060298"/>
    </source>
</evidence>
<feature type="transmembrane region" description="Helical" evidence="12">
    <location>
        <begin position="190"/>
        <end position="209"/>
    </location>
</feature>
<keyword evidence="6" id="KW-0029">Amino-acid transport</keyword>
<dbReference type="InterPro" id="IPR000515">
    <property type="entry name" value="MetI-like"/>
</dbReference>
<dbReference type="PANTHER" id="PTHR30614">
    <property type="entry name" value="MEMBRANE COMPONENT OF AMINO ACID ABC TRANSPORTER"/>
    <property type="match status" value="1"/>
</dbReference>
<dbReference type="CDD" id="cd06261">
    <property type="entry name" value="TM_PBP2"/>
    <property type="match status" value="1"/>
</dbReference>
<evidence type="ECO:0000256" key="10">
    <source>
        <dbReference type="ARBA" id="ARBA00062718"/>
    </source>
</evidence>
<keyword evidence="4" id="KW-1003">Cell membrane</keyword>
<dbReference type="SUPFAM" id="SSF161098">
    <property type="entry name" value="MetI-like"/>
    <property type="match status" value="1"/>
</dbReference>
<comment type="subcellular location">
    <subcellularLocation>
        <location evidence="1">Cell inner membrane</location>
        <topology evidence="1">Multi-pass membrane protein</topology>
    </subcellularLocation>
    <subcellularLocation>
        <location evidence="12">Cell membrane</location>
        <topology evidence="12">Multi-pass membrane protein</topology>
    </subcellularLocation>
</comment>
<evidence type="ECO:0000256" key="7">
    <source>
        <dbReference type="ARBA" id="ARBA00022989"/>
    </source>
</evidence>
<gene>
    <name evidence="14" type="ORF">XF8B_66940</name>
</gene>
<proteinExistence type="inferred from homology"/>
<dbReference type="GeneID" id="46493376"/>
<evidence type="ECO:0000313" key="14">
    <source>
        <dbReference type="EMBL" id="BCE76583.1"/>
    </source>
</evidence>
<dbReference type="GO" id="GO:0022857">
    <property type="term" value="F:transmembrane transporter activity"/>
    <property type="evidence" value="ECO:0007669"/>
    <property type="project" value="InterPro"/>
</dbReference>
<dbReference type="GO" id="GO:0006865">
    <property type="term" value="P:amino acid transport"/>
    <property type="evidence" value="ECO:0007669"/>
    <property type="project" value="UniProtKB-KW"/>
</dbReference>
<feature type="transmembrane region" description="Helical" evidence="12">
    <location>
        <begin position="55"/>
        <end position="78"/>
    </location>
</feature>
<keyword evidence="8 12" id="KW-0472">Membrane</keyword>
<dbReference type="PANTHER" id="PTHR30614:SF35">
    <property type="entry name" value="ABC TRANSPORTER PERMEASE PROTEIN"/>
    <property type="match status" value="1"/>
</dbReference>
<dbReference type="InterPro" id="IPR010065">
    <property type="entry name" value="AA_ABC_transptr_permease_3TM"/>
</dbReference>
<keyword evidence="5 12" id="KW-0812">Transmembrane</keyword>
<dbReference type="PROSITE" id="PS50928">
    <property type="entry name" value="ABC_TM1"/>
    <property type="match status" value="1"/>
</dbReference>
<dbReference type="FunFam" id="1.10.3720.10:FF:000006">
    <property type="entry name" value="Glutamate/aspartate ABC transporter, permease protein GltK"/>
    <property type="match status" value="1"/>
</dbReference>
<evidence type="ECO:0000256" key="11">
    <source>
        <dbReference type="ARBA" id="ARBA00073645"/>
    </source>
</evidence>
<evidence type="ECO:0000256" key="1">
    <source>
        <dbReference type="ARBA" id="ARBA00004429"/>
    </source>
</evidence>
<feature type="transmembrane region" description="Helical" evidence="12">
    <location>
        <begin position="17"/>
        <end position="43"/>
    </location>
</feature>
<evidence type="ECO:0000256" key="4">
    <source>
        <dbReference type="ARBA" id="ARBA00022475"/>
    </source>
</evidence>
<feature type="transmembrane region" description="Helical" evidence="12">
    <location>
        <begin position="90"/>
        <end position="109"/>
    </location>
</feature>
<name>A0A810BLZ7_9BRAD</name>
<dbReference type="EMBL" id="AP023097">
    <property type="protein sequence ID" value="BCE76583.1"/>
    <property type="molecule type" value="Genomic_DNA"/>
</dbReference>
<evidence type="ECO:0000259" key="13">
    <source>
        <dbReference type="PROSITE" id="PS50928"/>
    </source>
</evidence>
<dbReference type="GO" id="GO:0043190">
    <property type="term" value="C:ATP-binding cassette (ABC) transporter complex"/>
    <property type="evidence" value="ECO:0007669"/>
    <property type="project" value="InterPro"/>
</dbReference>
<dbReference type="Gene3D" id="1.10.3720.10">
    <property type="entry name" value="MetI-like"/>
    <property type="match status" value="1"/>
</dbReference>
<sequence length="222" mass="24102">MTYHFDFSSLLPYWRDLLFGCGLTLAMTSISVLLGFTIGLLTVLARRSSLRALNVLAIGYIEIIRNTPFLVQVLFIYFGLPALGLSLAAWPAGVIALSLNAGAFAAEIIRGGIDGIPRGQFEAGAALGLHPFQVLRFIVFKPALRAIYPALASQFVLLLLTSSIVSAISAEELTAAAQSVDTLTFRSFEIYIVATLLYLLMALVFSQAFKAIERHALAYPVR</sequence>
<dbReference type="OMA" id="NIPWHKG"/>
<evidence type="ECO:0000256" key="12">
    <source>
        <dbReference type="RuleBase" id="RU363032"/>
    </source>
</evidence>
<comment type="similarity">
    <text evidence="2">Belongs to the binding-protein-dependent transport system permease family. HisMQ subfamily.</text>
</comment>
<dbReference type="RefSeq" id="WP_011089138.1">
    <property type="nucleotide sequence ID" value="NZ_CP032617.1"/>
</dbReference>
<dbReference type="Pfam" id="PF00528">
    <property type="entry name" value="BPD_transp_1"/>
    <property type="match status" value="1"/>
</dbReference>
<evidence type="ECO:0000256" key="5">
    <source>
        <dbReference type="ARBA" id="ARBA00022692"/>
    </source>
</evidence>
<evidence type="ECO:0000256" key="6">
    <source>
        <dbReference type="ARBA" id="ARBA00022970"/>
    </source>
</evidence>
<feature type="transmembrane region" description="Helical" evidence="12">
    <location>
        <begin position="146"/>
        <end position="170"/>
    </location>
</feature>
<protein>
    <recommendedName>
        <fullName evidence="11">Glutamate/aspartate import permease protein GltK</fullName>
    </recommendedName>
</protein>
<evidence type="ECO:0000256" key="3">
    <source>
        <dbReference type="ARBA" id="ARBA00022448"/>
    </source>
</evidence>